<sequence length="116" mass="12291">MRDRLTGIVCSGAAHTAATSAAYMLLGMFILEPPEAPCGIVLFGPGAGGEPRRYIGLLKGFVDAGFVVLAPTHERFDPRTVTTRQLQERVAGLKAVLSDYSGDNLNRPGVSGDFLV</sequence>
<evidence type="ECO:0000313" key="2">
    <source>
        <dbReference type="Proteomes" id="UP000002007"/>
    </source>
</evidence>
<dbReference type="HOGENOM" id="CLU_2094859_0_0_11"/>
<dbReference type="STRING" id="288705.RSal33209_1916"/>
<proteinExistence type="predicted"/>
<dbReference type="RefSeq" id="WP_012245319.1">
    <property type="nucleotide sequence ID" value="NC_010168.1"/>
</dbReference>
<organism evidence="1 2">
    <name type="scientific">Renibacterium salmoninarum (strain ATCC 33209 / DSM 20767 / JCM 11484 / NBRC 15589 / NCIMB 2235)</name>
    <dbReference type="NCBI Taxonomy" id="288705"/>
    <lineage>
        <taxon>Bacteria</taxon>
        <taxon>Bacillati</taxon>
        <taxon>Actinomycetota</taxon>
        <taxon>Actinomycetes</taxon>
        <taxon>Micrococcales</taxon>
        <taxon>Micrococcaceae</taxon>
        <taxon>Renibacterium</taxon>
    </lineage>
</organism>
<dbReference type="AlphaFoldDB" id="A9WQS0"/>
<reference evidence="2" key="1">
    <citation type="journal article" date="2008" name="J. Bacteriol.">
        <title>Genome sequence of the fish pathogen Renibacterium salmoninarum suggests reductive evolution away from an environmental Arthrobacter ancestor.</title>
        <authorList>
            <person name="Wiens G.D."/>
            <person name="Rockey D.D."/>
            <person name="Wu Z."/>
            <person name="Chang J."/>
            <person name="Levy R."/>
            <person name="Crane S."/>
            <person name="Chen D.S."/>
            <person name="Capri G.R."/>
            <person name="Burnett J.R."/>
            <person name="Sudheesh P.S."/>
            <person name="Schipma M.J."/>
            <person name="Burd H."/>
            <person name="Bhattacharyya A."/>
            <person name="Rhodes L.D."/>
            <person name="Kaul R."/>
            <person name="Strom M.S."/>
        </authorList>
    </citation>
    <scope>NUCLEOTIDE SEQUENCE [LARGE SCALE GENOMIC DNA]</scope>
    <source>
        <strain evidence="2">ATCC 33209 / DSM 20767 / JCM 11484 / NBRC 15589 / NCIMB 2235</strain>
    </source>
</reference>
<dbReference type="Proteomes" id="UP000002007">
    <property type="component" value="Chromosome"/>
</dbReference>
<keyword evidence="2" id="KW-1185">Reference proteome</keyword>
<dbReference type="eggNOG" id="COG1073">
    <property type="taxonomic scope" value="Bacteria"/>
</dbReference>
<accession>A9WQS0</accession>
<evidence type="ECO:0000313" key="1">
    <source>
        <dbReference type="EMBL" id="ABY23649.1"/>
    </source>
</evidence>
<gene>
    <name evidence="1" type="ordered locus">RSal33209_1916</name>
</gene>
<name>A9WQS0_RENSM</name>
<protein>
    <submittedName>
        <fullName evidence="1">Uncharacterized protein</fullName>
    </submittedName>
</protein>
<dbReference type="EMBL" id="CP000910">
    <property type="protein sequence ID" value="ABY23649.1"/>
    <property type="molecule type" value="Genomic_DNA"/>
</dbReference>
<dbReference type="SUPFAM" id="SSF53474">
    <property type="entry name" value="alpha/beta-Hydrolases"/>
    <property type="match status" value="1"/>
</dbReference>
<dbReference type="KEGG" id="rsa:RSal33209_1916"/>
<dbReference type="InterPro" id="IPR029058">
    <property type="entry name" value="AB_hydrolase_fold"/>
</dbReference>
<dbReference type="Gene3D" id="3.40.50.1820">
    <property type="entry name" value="alpha/beta hydrolase"/>
    <property type="match status" value="1"/>
</dbReference>